<dbReference type="PANTHER" id="PTHR43692:SF1">
    <property type="entry name" value="UDP-N-ACETYLMURAMOYLALANINE--D-GLUTAMATE LIGASE"/>
    <property type="match status" value="1"/>
</dbReference>
<dbReference type="EC" id="6.3.2.9" evidence="7"/>
<dbReference type="InterPro" id="IPR036565">
    <property type="entry name" value="Mur-like_cat_sf"/>
</dbReference>
<dbReference type="GO" id="GO:0009252">
    <property type="term" value="P:peptidoglycan biosynthetic process"/>
    <property type="evidence" value="ECO:0007669"/>
    <property type="project" value="UniProtKB-UniRule"/>
</dbReference>
<evidence type="ECO:0000256" key="4">
    <source>
        <dbReference type="ARBA" id="ARBA00022598"/>
    </source>
</evidence>
<organism evidence="9 10">
    <name type="scientific">Candidatus Nealsonbacteria bacterium CG01_land_8_20_14_3_00_12</name>
    <dbReference type="NCBI Taxonomy" id="1974697"/>
    <lineage>
        <taxon>Bacteria</taxon>
        <taxon>Candidatus Nealsoniibacteriota</taxon>
    </lineage>
</organism>
<accession>A0A2M7EB91</accession>
<evidence type="ECO:0000256" key="6">
    <source>
        <dbReference type="ARBA" id="ARBA00022840"/>
    </source>
</evidence>
<dbReference type="Gene3D" id="3.40.1190.10">
    <property type="entry name" value="Mur-like, catalytic domain"/>
    <property type="match status" value="1"/>
</dbReference>
<feature type="domain" description="Mur ligase central" evidence="8">
    <location>
        <begin position="109"/>
        <end position="247"/>
    </location>
</feature>
<dbReference type="GO" id="GO:0008360">
    <property type="term" value="P:regulation of cell shape"/>
    <property type="evidence" value="ECO:0007669"/>
    <property type="project" value="UniProtKB-KW"/>
</dbReference>
<dbReference type="GO" id="GO:0071555">
    <property type="term" value="P:cell wall organization"/>
    <property type="evidence" value="ECO:0007669"/>
    <property type="project" value="UniProtKB-KW"/>
</dbReference>
<dbReference type="Gene3D" id="3.40.50.720">
    <property type="entry name" value="NAD(P)-binding Rossmann-like Domain"/>
    <property type="match status" value="1"/>
</dbReference>
<evidence type="ECO:0000256" key="2">
    <source>
        <dbReference type="ARBA" id="ARBA00004752"/>
    </source>
</evidence>
<evidence type="ECO:0000256" key="3">
    <source>
        <dbReference type="ARBA" id="ARBA00022490"/>
    </source>
</evidence>
<feature type="binding site" evidence="7">
    <location>
        <begin position="111"/>
        <end position="117"/>
    </location>
    <ligand>
        <name>ATP</name>
        <dbReference type="ChEBI" id="CHEBI:30616"/>
    </ligand>
</feature>
<dbReference type="InterPro" id="IPR013221">
    <property type="entry name" value="Mur_ligase_cen"/>
</dbReference>
<keyword evidence="7" id="KW-0132">Cell division</keyword>
<keyword evidence="7" id="KW-0131">Cell cycle</keyword>
<dbReference type="GO" id="GO:0005737">
    <property type="term" value="C:cytoplasm"/>
    <property type="evidence" value="ECO:0007669"/>
    <property type="project" value="UniProtKB-SubCell"/>
</dbReference>
<evidence type="ECO:0000256" key="7">
    <source>
        <dbReference type="HAMAP-Rule" id="MF_00639"/>
    </source>
</evidence>
<keyword evidence="5 7" id="KW-0547">Nucleotide-binding</keyword>
<dbReference type="InterPro" id="IPR005762">
    <property type="entry name" value="MurD"/>
</dbReference>
<comment type="function">
    <text evidence="7">Cell wall formation. Catalyzes the addition of glutamate to the nucleotide precursor UDP-N-acetylmuramoyl-L-alanine (UMA).</text>
</comment>
<comment type="pathway">
    <text evidence="2 7">Cell wall biogenesis; peptidoglycan biosynthesis.</text>
</comment>
<dbReference type="GO" id="GO:0008764">
    <property type="term" value="F:UDP-N-acetylmuramoylalanine-D-glutamate ligase activity"/>
    <property type="evidence" value="ECO:0007669"/>
    <property type="project" value="UniProtKB-UniRule"/>
</dbReference>
<evidence type="ECO:0000256" key="5">
    <source>
        <dbReference type="ARBA" id="ARBA00022741"/>
    </source>
</evidence>
<dbReference type="EMBL" id="PETJ01000057">
    <property type="protein sequence ID" value="PIV64955.1"/>
    <property type="molecule type" value="Genomic_DNA"/>
</dbReference>
<evidence type="ECO:0000313" key="10">
    <source>
        <dbReference type="Proteomes" id="UP000230766"/>
    </source>
</evidence>
<comment type="caution">
    <text evidence="9">The sequence shown here is derived from an EMBL/GenBank/DDBJ whole genome shotgun (WGS) entry which is preliminary data.</text>
</comment>
<keyword evidence="6 7" id="KW-0067">ATP-binding</keyword>
<gene>
    <name evidence="7" type="primary">murD</name>
    <name evidence="9" type="ORF">COS09_02120</name>
</gene>
<evidence type="ECO:0000313" key="9">
    <source>
        <dbReference type="EMBL" id="PIV64955.1"/>
    </source>
</evidence>
<proteinExistence type="inferred from homology"/>
<dbReference type="InterPro" id="IPR036615">
    <property type="entry name" value="Mur_ligase_C_dom_sf"/>
</dbReference>
<dbReference type="Proteomes" id="UP000230766">
    <property type="component" value="Unassembled WGS sequence"/>
</dbReference>
<dbReference type="PANTHER" id="PTHR43692">
    <property type="entry name" value="UDP-N-ACETYLMURAMOYLALANINE--D-GLUTAMATE LIGASE"/>
    <property type="match status" value="1"/>
</dbReference>
<comment type="similarity">
    <text evidence="7">Belongs to the MurCDEF family.</text>
</comment>
<evidence type="ECO:0000256" key="1">
    <source>
        <dbReference type="ARBA" id="ARBA00004496"/>
    </source>
</evidence>
<name>A0A2M7EB91_9BACT</name>
<keyword evidence="7" id="KW-0573">Peptidoglycan synthesis</keyword>
<keyword evidence="4 7" id="KW-0436">Ligase</keyword>
<dbReference type="UniPathway" id="UPA00219"/>
<dbReference type="Gene3D" id="3.90.190.20">
    <property type="entry name" value="Mur ligase, C-terminal domain"/>
    <property type="match status" value="1"/>
</dbReference>
<dbReference type="AlphaFoldDB" id="A0A2M7EB91"/>
<evidence type="ECO:0000259" key="8">
    <source>
        <dbReference type="Pfam" id="PF08245"/>
    </source>
</evidence>
<dbReference type="GO" id="GO:0051301">
    <property type="term" value="P:cell division"/>
    <property type="evidence" value="ECO:0007669"/>
    <property type="project" value="UniProtKB-KW"/>
</dbReference>
<sequence length="429" mass="49065">MKLNELKNEKILILGFGREGMDNFRFLRKIFPEKVLGVGDQKKIQIPKSKFQKVKLHLGKNYLKALKDYDVIIKSPGIPFKILPKSVLSKVTTQTEIFFENCPGKIVGITGTKGKSTTASMIYEILKAGGIRAHLVGNIGKPVLNLLFSATPKDVYVYELSSHQLYNLKKSPQIAIFLNIYPEHLDYYKNFREYVRAKANIARYQTKDDYLVFNSGDKLVREIAKKSKAKKIPIKGKYYSLNKAAAKAVGKIFKIPQKIIQKAIREFKPLPHRLELVGNYKRITFYNDALSTIPETAILAMEALGKRVQTIFLGGFDRKINFKKLAKFILKNKNIKNLILFPTTGEKIWKEILKLNTGLTRVKLPKHFFVNNMPEAVKLAYENTQKGKICLLSCASTSFSIFRDYKEKGNLFKKYVKKQGESKIHRSSK</sequence>
<dbReference type="GO" id="GO:0005524">
    <property type="term" value="F:ATP binding"/>
    <property type="evidence" value="ECO:0007669"/>
    <property type="project" value="UniProtKB-UniRule"/>
</dbReference>
<keyword evidence="7" id="KW-0133">Cell shape</keyword>
<keyword evidence="7" id="KW-0961">Cell wall biogenesis/degradation</keyword>
<dbReference type="SUPFAM" id="SSF53623">
    <property type="entry name" value="MurD-like peptide ligases, catalytic domain"/>
    <property type="match status" value="1"/>
</dbReference>
<comment type="subcellular location">
    <subcellularLocation>
        <location evidence="1 7">Cytoplasm</location>
    </subcellularLocation>
</comment>
<dbReference type="Pfam" id="PF08245">
    <property type="entry name" value="Mur_ligase_M"/>
    <property type="match status" value="1"/>
</dbReference>
<dbReference type="SUPFAM" id="SSF53244">
    <property type="entry name" value="MurD-like peptide ligases, peptide-binding domain"/>
    <property type="match status" value="1"/>
</dbReference>
<dbReference type="HAMAP" id="MF_00639">
    <property type="entry name" value="MurD"/>
    <property type="match status" value="1"/>
</dbReference>
<protein>
    <recommendedName>
        <fullName evidence="7">UDP-N-acetylmuramoylalanine--D-glutamate ligase</fullName>
        <ecNumber evidence="7">6.3.2.9</ecNumber>
    </recommendedName>
    <alternativeName>
        <fullName evidence="7">D-glutamic acid-adding enzyme</fullName>
    </alternativeName>
    <alternativeName>
        <fullName evidence="7">UDP-N-acetylmuramoyl-L-alanyl-D-glutamate synthetase</fullName>
    </alternativeName>
</protein>
<keyword evidence="3 7" id="KW-0963">Cytoplasm</keyword>
<comment type="catalytic activity">
    <reaction evidence="7">
        <text>UDP-N-acetyl-alpha-D-muramoyl-L-alanine + D-glutamate + ATP = UDP-N-acetyl-alpha-D-muramoyl-L-alanyl-D-glutamate + ADP + phosphate + H(+)</text>
        <dbReference type="Rhea" id="RHEA:16429"/>
        <dbReference type="ChEBI" id="CHEBI:15378"/>
        <dbReference type="ChEBI" id="CHEBI:29986"/>
        <dbReference type="ChEBI" id="CHEBI:30616"/>
        <dbReference type="ChEBI" id="CHEBI:43474"/>
        <dbReference type="ChEBI" id="CHEBI:83898"/>
        <dbReference type="ChEBI" id="CHEBI:83900"/>
        <dbReference type="ChEBI" id="CHEBI:456216"/>
        <dbReference type="EC" id="6.3.2.9"/>
    </reaction>
</comment>
<reference evidence="10" key="1">
    <citation type="submission" date="2017-09" db="EMBL/GenBank/DDBJ databases">
        <title>Depth-based differentiation of microbial function through sediment-hosted aquifers and enrichment of novel symbionts in the deep terrestrial subsurface.</title>
        <authorList>
            <person name="Probst A.J."/>
            <person name="Ladd B."/>
            <person name="Jarett J.K."/>
            <person name="Geller-Mcgrath D.E."/>
            <person name="Sieber C.M.K."/>
            <person name="Emerson J.B."/>
            <person name="Anantharaman K."/>
            <person name="Thomas B.C."/>
            <person name="Malmstrom R."/>
            <person name="Stieglmeier M."/>
            <person name="Klingl A."/>
            <person name="Woyke T."/>
            <person name="Ryan C.M."/>
            <person name="Banfield J.F."/>
        </authorList>
    </citation>
    <scope>NUCLEOTIDE SEQUENCE [LARGE SCALE GENOMIC DNA]</scope>
</reference>